<reference evidence="1" key="1">
    <citation type="submission" date="2018-01" db="EMBL/GenBank/DDBJ databases">
        <authorList>
            <person name="Mao J.F."/>
        </authorList>
    </citation>
    <scope>NUCLEOTIDE SEQUENCE</scope>
    <source>
        <strain evidence="1">Huo1</strain>
        <tissue evidence="1">Leaf</tissue>
    </source>
</reference>
<dbReference type="Proteomes" id="UP000298416">
    <property type="component" value="Unassembled WGS sequence"/>
</dbReference>
<sequence>MVVKCNDFVPLIGCGDMLYYPLFSALNAFKRVAESLEKLMDATREELPDTMAVFRLSGMEIRDLIMELSDNGSS</sequence>
<reference evidence="1" key="2">
    <citation type="submission" date="2020-08" db="EMBL/GenBank/DDBJ databases">
        <title>Plant Genome Project.</title>
        <authorList>
            <person name="Zhang R.-G."/>
        </authorList>
    </citation>
    <scope>NUCLEOTIDE SEQUENCE</scope>
    <source>
        <strain evidence="1">Huo1</strain>
        <tissue evidence="1">Leaf</tissue>
    </source>
</reference>
<proteinExistence type="predicted"/>
<keyword evidence="2" id="KW-1185">Reference proteome</keyword>
<name>A0A8X8XW62_SALSN</name>
<evidence type="ECO:0000313" key="1">
    <source>
        <dbReference type="EMBL" id="KAG6421575.1"/>
    </source>
</evidence>
<dbReference type="PANTHER" id="PTHR33825">
    <property type="entry name" value="CHITINASE-LIKE PROTEIN"/>
    <property type="match status" value="1"/>
</dbReference>
<dbReference type="AlphaFoldDB" id="A0A8X8XW62"/>
<protein>
    <submittedName>
        <fullName evidence="1">Uncharacterized protein</fullName>
    </submittedName>
</protein>
<accession>A0A8X8XW62</accession>
<organism evidence="1">
    <name type="scientific">Salvia splendens</name>
    <name type="common">Scarlet sage</name>
    <dbReference type="NCBI Taxonomy" id="180675"/>
    <lineage>
        <taxon>Eukaryota</taxon>
        <taxon>Viridiplantae</taxon>
        <taxon>Streptophyta</taxon>
        <taxon>Embryophyta</taxon>
        <taxon>Tracheophyta</taxon>
        <taxon>Spermatophyta</taxon>
        <taxon>Magnoliopsida</taxon>
        <taxon>eudicotyledons</taxon>
        <taxon>Gunneridae</taxon>
        <taxon>Pentapetalae</taxon>
        <taxon>asterids</taxon>
        <taxon>lamiids</taxon>
        <taxon>Lamiales</taxon>
        <taxon>Lamiaceae</taxon>
        <taxon>Nepetoideae</taxon>
        <taxon>Mentheae</taxon>
        <taxon>Salviinae</taxon>
        <taxon>Salvia</taxon>
        <taxon>Salvia subgen. Calosphace</taxon>
        <taxon>core Calosphace</taxon>
    </lineage>
</organism>
<evidence type="ECO:0000313" key="2">
    <source>
        <dbReference type="Proteomes" id="UP000298416"/>
    </source>
</evidence>
<comment type="caution">
    <text evidence="1">The sequence shown here is derived from an EMBL/GenBank/DDBJ whole genome shotgun (WGS) entry which is preliminary data.</text>
</comment>
<dbReference type="PANTHER" id="PTHR33825:SF5">
    <property type="entry name" value="TRANSMEMBRANE PROTEIN"/>
    <property type="match status" value="1"/>
</dbReference>
<dbReference type="EMBL" id="PNBA02000006">
    <property type="protein sequence ID" value="KAG6421575.1"/>
    <property type="molecule type" value="Genomic_DNA"/>
</dbReference>
<gene>
    <name evidence="1" type="ORF">SASPL_118132</name>
</gene>